<name>A0A2H1WPX0_SPOFR</name>
<sequence>MKFHRAVDRSRAVAKHTRTARAVDCSRAVDSSPTFLPPPFAASRRLLKKSKEHQLLEQLSTRYPTARAVNNRRLEQSTTDGSSSRRRPLEPSVFKHTKGHRDRESDFVLYYVVKSVRCGIYMLFNRHNTVLPEESTSVLHPAVEHGRHAESSEEAEASCSSPVRLIYGRPTFQILLGYAARRPDDGIRHHATDHWILFWLWWPNIALTVSKKKL</sequence>
<organism evidence="2">
    <name type="scientific">Spodoptera frugiperda</name>
    <name type="common">Fall armyworm</name>
    <dbReference type="NCBI Taxonomy" id="7108"/>
    <lineage>
        <taxon>Eukaryota</taxon>
        <taxon>Metazoa</taxon>
        <taxon>Ecdysozoa</taxon>
        <taxon>Arthropoda</taxon>
        <taxon>Hexapoda</taxon>
        <taxon>Insecta</taxon>
        <taxon>Pterygota</taxon>
        <taxon>Neoptera</taxon>
        <taxon>Endopterygota</taxon>
        <taxon>Lepidoptera</taxon>
        <taxon>Glossata</taxon>
        <taxon>Ditrysia</taxon>
        <taxon>Noctuoidea</taxon>
        <taxon>Noctuidae</taxon>
        <taxon>Amphipyrinae</taxon>
        <taxon>Spodoptera</taxon>
    </lineage>
</organism>
<accession>A0A2H1WPX0</accession>
<evidence type="ECO:0000313" key="2">
    <source>
        <dbReference type="EMBL" id="SOQ55057.1"/>
    </source>
</evidence>
<gene>
    <name evidence="2" type="ORF">SFRICE_010271</name>
</gene>
<proteinExistence type="predicted"/>
<feature type="region of interest" description="Disordered" evidence="1">
    <location>
        <begin position="64"/>
        <end position="97"/>
    </location>
</feature>
<evidence type="ECO:0000256" key="1">
    <source>
        <dbReference type="SAM" id="MobiDB-lite"/>
    </source>
</evidence>
<dbReference type="AlphaFoldDB" id="A0A2H1WPX0"/>
<dbReference type="EMBL" id="ODYU01010149">
    <property type="protein sequence ID" value="SOQ55057.1"/>
    <property type="molecule type" value="Genomic_DNA"/>
</dbReference>
<protein>
    <submittedName>
        <fullName evidence="2">SFRICE_010271</fullName>
    </submittedName>
</protein>
<reference evidence="2" key="1">
    <citation type="submission" date="2016-07" db="EMBL/GenBank/DDBJ databases">
        <authorList>
            <person name="Bretaudeau A."/>
        </authorList>
    </citation>
    <scope>NUCLEOTIDE SEQUENCE</scope>
    <source>
        <strain evidence="2">Rice</strain>
        <tissue evidence="2">Whole body</tissue>
    </source>
</reference>